<sequence length="599" mass="67164">MMMRRSLSTFMNAMTGPDYTLYPFSTTNEQDFKNLLSIYLDAVFKPLLREEDFRQEGHRVEVETDEKGSRRLQNNGVVFNEMRGVVSDPNHHFMKALMSEMLPETHYVHESGGYPPTILDLSYDELKSFHSRHYTPSNSITFTYGDQHPERHMQYLDEYFSTFPETTKVTVPTLPESSRFQSPKVVRREGPLDPMGDPSRQKRISVSYAIPQAANNIEDVVELSVLSSLLGRGPSSQMFKALIEPQIGSKYAPMKGYAFSLSTPILSYGVSGVDESRPNAEEEVCGAVTGALETVKKEGFEEKRVKSVVFQEELQQRHRAADYGLNLCTGLCAMGLCRSCNDPLDFINWLPHLEKISADKGAGLLERIEKDLLQNRHRVTLSVSAKKEYLNQLRDELKKLDNDLNVNVTEEKLDKVQKETEAWLERVRAPQNTDVLPTLKTSDIPRQSFAEPLPTMQSEHLATIGFPTNGLVYVHGIVPFSDSLSKSIATGAITQLSPNFPLVEGIIGQSGAGPYSYKNLFVESELVCGGFNFGSCVNQSYQDSQTSIAGTTFGFYTTKQKLNEALELLKTILLSPAPTPATRRCARKCYPCARWLARG</sequence>
<dbReference type="SUPFAM" id="SSF63411">
    <property type="entry name" value="LuxS/MPP-like metallohydrolase"/>
    <property type="match status" value="3"/>
</dbReference>
<dbReference type="AlphaFoldDB" id="A0A7G2CV43"/>
<evidence type="ECO:0000313" key="4">
    <source>
        <dbReference type="EMBL" id="CAD2222172.1"/>
    </source>
</evidence>
<dbReference type="SMART" id="SM01264">
    <property type="entry name" value="M16C_associated"/>
    <property type="match status" value="1"/>
</dbReference>
<evidence type="ECO:0000256" key="2">
    <source>
        <dbReference type="SAM" id="MobiDB-lite"/>
    </source>
</evidence>
<keyword evidence="1" id="KW-0175">Coiled coil</keyword>
<dbReference type="GO" id="GO:0046872">
    <property type="term" value="F:metal ion binding"/>
    <property type="evidence" value="ECO:0007669"/>
    <property type="project" value="InterPro"/>
</dbReference>
<dbReference type="Gene3D" id="3.30.830.10">
    <property type="entry name" value="Metalloenzyme, LuxS/M16 peptidase-like"/>
    <property type="match status" value="3"/>
</dbReference>
<dbReference type="GO" id="GO:0004222">
    <property type="term" value="F:metalloendopeptidase activity"/>
    <property type="evidence" value="ECO:0007669"/>
    <property type="project" value="TreeGrafter"/>
</dbReference>
<evidence type="ECO:0000259" key="3">
    <source>
        <dbReference type="SMART" id="SM01264"/>
    </source>
</evidence>
<proteinExistence type="predicted"/>
<dbReference type="EMBL" id="LR877168">
    <property type="protein sequence ID" value="CAD2222172.1"/>
    <property type="molecule type" value="Genomic_DNA"/>
</dbReference>
<dbReference type="InterPro" id="IPR011249">
    <property type="entry name" value="Metalloenz_LuxS/M16"/>
</dbReference>
<dbReference type="InterPro" id="IPR013578">
    <property type="entry name" value="Peptidase_M16C_assoc"/>
</dbReference>
<feature type="domain" description="Peptidase M16C associated" evidence="3">
    <location>
        <begin position="383"/>
        <end position="598"/>
    </location>
</feature>
<organism evidence="4 5">
    <name type="scientific">Angomonas deanei</name>
    <dbReference type="NCBI Taxonomy" id="59799"/>
    <lineage>
        <taxon>Eukaryota</taxon>
        <taxon>Discoba</taxon>
        <taxon>Euglenozoa</taxon>
        <taxon>Kinetoplastea</taxon>
        <taxon>Metakinetoplastina</taxon>
        <taxon>Trypanosomatida</taxon>
        <taxon>Trypanosomatidae</taxon>
        <taxon>Strigomonadinae</taxon>
        <taxon>Angomonas</taxon>
    </lineage>
</organism>
<feature type="region of interest" description="Disordered" evidence="2">
    <location>
        <begin position="179"/>
        <end position="200"/>
    </location>
</feature>
<dbReference type="Pfam" id="PF05193">
    <property type="entry name" value="Peptidase_M16_C"/>
    <property type="match status" value="1"/>
</dbReference>
<protein>
    <submittedName>
        <fullName evidence="4">Peptidase M16 inactive domain/Peptidase M16C associated, putative</fullName>
    </submittedName>
</protein>
<evidence type="ECO:0000256" key="1">
    <source>
        <dbReference type="SAM" id="Coils"/>
    </source>
</evidence>
<gene>
    <name evidence="4" type="ORF">ADEAN_000971200</name>
</gene>
<dbReference type="Pfam" id="PF08367">
    <property type="entry name" value="M16C_assoc"/>
    <property type="match status" value="1"/>
</dbReference>
<dbReference type="OrthoDB" id="10250783at2759"/>
<dbReference type="Proteomes" id="UP000515908">
    <property type="component" value="Chromosome 24"/>
</dbReference>
<dbReference type="PANTHER" id="PTHR43016:SF13">
    <property type="entry name" value="PRESEQUENCE PROTEASE, MITOCHONDRIAL"/>
    <property type="match status" value="1"/>
</dbReference>
<keyword evidence="5" id="KW-1185">Reference proteome</keyword>
<dbReference type="GO" id="GO:0016485">
    <property type="term" value="P:protein processing"/>
    <property type="evidence" value="ECO:0007669"/>
    <property type="project" value="TreeGrafter"/>
</dbReference>
<feature type="coiled-coil region" evidence="1">
    <location>
        <begin position="383"/>
        <end position="426"/>
    </location>
</feature>
<dbReference type="VEuPathDB" id="TriTrypDB:ADEAN_000971200"/>
<name>A0A7G2CV43_9TRYP</name>
<dbReference type="InterPro" id="IPR007863">
    <property type="entry name" value="Peptidase_M16_C"/>
</dbReference>
<dbReference type="PANTHER" id="PTHR43016">
    <property type="entry name" value="PRESEQUENCE PROTEASE"/>
    <property type="match status" value="1"/>
</dbReference>
<evidence type="ECO:0000313" key="5">
    <source>
        <dbReference type="Proteomes" id="UP000515908"/>
    </source>
</evidence>
<accession>A0A7G2CV43</accession>
<reference evidence="4 5" key="1">
    <citation type="submission" date="2020-08" db="EMBL/GenBank/DDBJ databases">
        <authorList>
            <person name="Newling K."/>
            <person name="Davey J."/>
            <person name="Forrester S."/>
        </authorList>
    </citation>
    <scope>NUCLEOTIDE SEQUENCE [LARGE SCALE GENOMIC DNA]</scope>
    <source>
        <strain evidence="5">Crithidia deanei Carvalho (ATCC PRA-265)</strain>
    </source>
</reference>